<sequence>MKNLIGEALCGICQESFSTTITGTYTINLGFGELAIEVFCLLKKKKAIEVFPNRDFLCVCTISMVYRTFYVCGLSKWLLVSLNCLLNPTEFMTCLYLFHGDSPFSYLVRLSLAFFCNPFDK</sequence>
<gene>
    <name evidence="1" type="ORF">CFP56_007505</name>
</gene>
<keyword evidence="2" id="KW-1185">Reference proteome</keyword>
<dbReference type="Proteomes" id="UP000237347">
    <property type="component" value="Unassembled WGS sequence"/>
</dbReference>
<dbReference type="AlphaFoldDB" id="A0AAW0L769"/>
<protein>
    <submittedName>
        <fullName evidence="1">Uncharacterized protein</fullName>
    </submittedName>
</protein>
<reference evidence="1 2" key="1">
    <citation type="journal article" date="2018" name="Sci. Data">
        <title>The draft genome sequence of cork oak.</title>
        <authorList>
            <person name="Ramos A.M."/>
            <person name="Usie A."/>
            <person name="Barbosa P."/>
            <person name="Barros P.M."/>
            <person name="Capote T."/>
            <person name="Chaves I."/>
            <person name="Simoes F."/>
            <person name="Abreu I."/>
            <person name="Carrasquinho I."/>
            <person name="Faro C."/>
            <person name="Guimaraes J.B."/>
            <person name="Mendonca D."/>
            <person name="Nobrega F."/>
            <person name="Rodrigues L."/>
            <person name="Saibo N.J.M."/>
            <person name="Varela M.C."/>
            <person name="Egas C."/>
            <person name="Matos J."/>
            <person name="Miguel C.M."/>
            <person name="Oliveira M.M."/>
            <person name="Ricardo C.P."/>
            <person name="Goncalves S."/>
        </authorList>
    </citation>
    <scope>NUCLEOTIDE SEQUENCE [LARGE SCALE GENOMIC DNA]</scope>
    <source>
        <strain evidence="2">cv. HL8</strain>
    </source>
</reference>
<dbReference type="EMBL" id="PKMF04000151">
    <property type="protein sequence ID" value="KAK7846751.1"/>
    <property type="molecule type" value="Genomic_DNA"/>
</dbReference>
<evidence type="ECO:0000313" key="1">
    <source>
        <dbReference type="EMBL" id="KAK7846751.1"/>
    </source>
</evidence>
<comment type="caution">
    <text evidence="1">The sequence shown here is derived from an EMBL/GenBank/DDBJ whole genome shotgun (WGS) entry which is preliminary data.</text>
</comment>
<name>A0AAW0L769_QUESU</name>
<organism evidence="1 2">
    <name type="scientific">Quercus suber</name>
    <name type="common">Cork oak</name>
    <dbReference type="NCBI Taxonomy" id="58331"/>
    <lineage>
        <taxon>Eukaryota</taxon>
        <taxon>Viridiplantae</taxon>
        <taxon>Streptophyta</taxon>
        <taxon>Embryophyta</taxon>
        <taxon>Tracheophyta</taxon>
        <taxon>Spermatophyta</taxon>
        <taxon>Magnoliopsida</taxon>
        <taxon>eudicotyledons</taxon>
        <taxon>Gunneridae</taxon>
        <taxon>Pentapetalae</taxon>
        <taxon>rosids</taxon>
        <taxon>fabids</taxon>
        <taxon>Fagales</taxon>
        <taxon>Fagaceae</taxon>
        <taxon>Quercus</taxon>
    </lineage>
</organism>
<evidence type="ECO:0000313" key="2">
    <source>
        <dbReference type="Proteomes" id="UP000237347"/>
    </source>
</evidence>
<accession>A0AAW0L769</accession>
<proteinExistence type="predicted"/>